<evidence type="ECO:0000313" key="2">
    <source>
        <dbReference type="EMBL" id="TNN41836.1"/>
    </source>
</evidence>
<gene>
    <name evidence="2" type="ORF">EYF80_048014</name>
</gene>
<dbReference type="Proteomes" id="UP000314294">
    <property type="component" value="Unassembled WGS sequence"/>
</dbReference>
<sequence length="71" mass="8354">MQRATPVQTIQQQPAEEDTQQQQHTEVDVMSSENMTTTQRNARVRRRFSRMTSLPPTGAKERRREGQKERI</sequence>
<feature type="region of interest" description="Disordered" evidence="1">
    <location>
        <begin position="1"/>
        <end position="71"/>
    </location>
</feature>
<comment type="caution">
    <text evidence="2">The sequence shown here is derived from an EMBL/GenBank/DDBJ whole genome shotgun (WGS) entry which is preliminary data.</text>
</comment>
<organism evidence="2 3">
    <name type="scientific">Liparis tanakae</name>
    <name type="common">Tanaka's snailfish</name>
    <dbReference type="NCBI Taxonomy" id="230148"/>
    <lineage>
        <taxon>Eukaryota</taxon>
        <taxon>Metazoa</taxon>
        <taxon>Chordata</taxon>
        <taxon>Craniata</taxon>
        <taxon>Vertebrata</taxon>
        <taxon>Euteleostomi</taxon>
        <taxon>Actinopterygii</taxon>
        <taxon>Neopterygii</taxon>
        <taxon>Teleostei</taxon>
        <taxon>Neoteleostei</taxon>
        <taxon>Acanthomorphata</taxon>
        <taxon>Eupercaria</taxon>
        <taxon>Perciformes</taxon>
        <taxon>Cottioidei</taxon>
        <taxon>Cottales</taxon>
        <taxon>Liparidae</taxon>
        <taxon>Liparis</taxon>
    </lineage>
</organism>
<evidence type="ECO:0000313" key="3">
    <source>
        <dbReference type="Proteomes" id="UP000314294"/>
    </source>
</evidence>
<name>A0A4Z2FKR2_9TELE</name>
<reference evidence="2 3" key="1">
    <citation type="submission" date="2019-03" db="EMBL/GenBank/DDBJ databases">
        <title>First draft genome of Liparis tanakae, snailfish: a comprehensive survey of snailfish specific genes.</title>
        <authorList>
            <person name="Kim W."/>
            <person name="Song I."/>
            <person name="Jeong J.-H."/>
            <person name="Kim D."/>
            <person name="Kim S."/>
            <person name="Ryu S."/>
            <person name="Song J.Y."/>
            <person name="Lee S.K."/>
        </authorList>
    </citation>
    <scope>NUCLEOTIDE SEQUENCE [LARGE SCALE GENOMIC DNA]</scope>
    <source>
        <tissue evidence="2">Muscle</tissue>
    </source>
</reference>
<keyword evidence="3" id="KW-1185">Reference proteome</keyword>
<protein>
    <submittedName>
        <fullName evidence="2">Uncharacterized protein</fullName>
    </submittedName>
</protein>
<evidence type="ECO:0000256" key="1">
    <source>
        <dbReference type="SAM" id="MobiDB-lite"/>
    </source>
</evidence>
<feature type="compositionally biased region" description="Polar residues" evidence="1">
    <location>
        <begin position="31"/>
        <end position="41"/>
    </location>
</feature>
<feature type="compositionally biased region" description="Polar residues" evidence="1">
    <location>
        <begin position="1"/>
        <end position="10"/>
    </location>
</feature>
<dbReference type="EMBL" id="SRLO01001078">
    <property type="protein sequence ID" value="TNN41836.1"/>
    <property type="molecule type" value="Genomic_DNA"/>
</dbReference>
<dbReference type="AlphaFoldDB" id="A0A4Z2FKR2"/>
<feature type="compositionally biased region" description="Basic and acidic residues" evidence="1">
    <location>
        <begin position="59"/>
        <end position="71"/>
    </location>
</feature>
<proteinExistence type="predicted"/>
<accession>A0A4Z2FKR2</accession>